<protein>
    <recommendedName>
        <fullName evidence="2">VWFA domain-containing protein</fullName>
    </recommendedName>
</protein>
<keyword evidence="4" id="KW-1185">Reference proteome</keyword>
<dbReference type="RefSeq" id="WP_145082100.1">
    <property type="nucleotide sequence ID" value="NZ_CP036298.1"/>
</dbReference>
<evidence type="ECO:0000313" key="3">
    <source>
        <dbReference type="EMBL" id="QDV26158.1"/>
    </source>
</evidence>
<keyword evidence="1" id="KW-0812">Transmembrane</keyword>
<dbReference type="InterPro" id="IPR024163">
    <property type="entry name" value="Aerotolerance_reg_N"/>
</dbReference>
<gene>
    <name evidence="3" type="ORF">Q31a_45300</name>
</gene>
<dbReference type="SMART" id="SM00327">
    <property type="entry name" value="VWA"/>
    <property type="match status" value="1"/>
</dbReference>
<accession>A0A518GC36</accession>
<dbReference type="InterPro" id="IPR002035">
    <property type="entry name" value="VWF_A"/>
</dbReference>
<dbReference type="SUPFAM" id="SSF53300">
    <property type="entry name" value="vWA-like"/>
    <property type="match status" value="1"/>
</dbReference>
<dbReference type="Pfam" id="PF13519">
    <property type="entry name" value="VWA_2"/>
    <property type="match status" value="1"/>
</dbReference>
<feature type="transmembrane region" description="Helical" evidence="1">
    <location>
        <begin position="56"/>
        <end position="74"/>
    </location>
</feature>
<keyword evidence="1" id="KW-1133">Transmembrane helix</keyword>
<feature type="domain" description="VWFA" evidence="2">
    <location>
        <begin position="92"/>
        <end position="250"/>
    </location>
</feature>
<reference evidence="3 4" key="1">
    <citation type="submission" date="2019-02" db="EMBL/GenBank/DDBJ databases">
        <title>Deep-cultivation of Planctomycetes and their phenomic and genomic characterization uncovers novel biology.</title>
        <authorList>
            <person name="Wiegand S."/>
            <person name="Jogler M."/>
            <person name="Boedeker C."/>
            <person name="Pinto D."/>
            <person name="Vollmers J."/>
            <person name="Rivas-Marin E."/>
            <person name="Kohn T."/>
            <person name="Peeters S.H."/>
            <person name="Heuer A."/>
            <person name="Rast P."/>
            <person name="Oberbeckmann S."/>
            <person name="Bunk B."/>
            <person name="Jeske O."/>
            <person name="Meyerdierks A."/>
            <person name="Storesund J.E."/>
            <person name="Kallscheuer N."/>
            <person name="Luecker S."/>
            <person name="Lage O.M."/>
            <person name="Pohl T."/>
            <person name="Merkel B.J."/>
            <person name="Hornburger P."/>
            <person name="Mueller R.-W."/>
            <person name="Bruemmer F."/>
            <person name="Labrenz M."/>
            <person name="Spormann A.M."/>
            <person name="Op den Camp H."/>
            <person name="Overmann J."/>
            <person name="Amann R."/>
            <person name="Jetten M.S.M."/>
            <person name="Mascher T."/>
            <person name="Medema M.H."/>
            <person name="Devos D.P."/>
            <person name="Kaster A.-K."/>
            <person name="Ovreas L."/>
            <person name="Rohde M."/>
            <person name="Galperin M.Y."/>
            <person name="Jogler C."/>
        </authorList>
    </citation>
    <scope>NUCLEOTIDE SEQUENCE [LARGE SCALE GENOMIC DNA]</scope>
    <source>
        <strain evidence="3 4">Q31a</strain>
    </source>
</reference>
<dbReference type="NCBIfam" id="TIGR02226">
    <property type="entry name" value="two_anch"/>
    <property type="match status" value="1"/>
</dbReference>
<dbReference type="AlphaFoldDB" id="A0A518GC36"/>
<feature type="transmembrane region" description="Helical" evidence="1">
    <location>
        <begin position="6"/>
        <end position="24"/>
    </location>
</feature>
<dbReference type="Proteomes" id="UP000318017">
    <property type="component" value="Chromosome"/>
</dbReference>
<dbReference type="EMBL" id="CP036298">
    <property type="protein sequence ID" value="QDV26158.1"/>
    <property type="molecule type" value="Genomic_DNA"/>
</dbReference>
<dbReference type="CDD" id="cd00198">
    <property type="entry name" value="vWFA"/>
    <property type="match status" value="1"/>
</dbReference>
<dbReference type="PANTHER" id="PTHR37464:SF1">
    <property type="entry name" value="BLL2463 PROTEIN"/>
    <property type="match status" value="1"/>
</dbReference>
<dbReference type="PANTHER" id="PTHR37464">
    <property type="entry name" value="BLL2463 PROTEIN"/>
    <property type="match status" value="1"/>
</dbReference>
<sequence length="716" mass="78934">MGLLAPLYALAALAIVGPVLFHLIRRQPQGQVTFSSLMFLSPSPPRLTRRSRLDNWLLLLLRALALVLIAFAFTRPYFRQESWLDVGLSGRTVVLLVDTSASMQRPSVWQGAQDQALELLDRMSPQDRVALYTVDRSLSSLVSTEEALATEPLATQQSVRAALLSLQPSWYSTELAKGITAVADALNAAVISRDEDRSQEREIVLISDLHRDSHLEPLQGYQWPEGIELEVRQVRPDLPGNARPAVMVGVEEIEDRDAPVRVRLETTVDSTQDAFELSWVDQAGSHMGTGTSLQVPPGQVRVATIGVRPPGAVRIRLEGDAWDGDNELFLTASTRRSEKIVVASPAHNERLAEERLSFLLERAPLDSPQVERRIWQAPGESAAIGMLGDANVAAIIIEPAEFELAGVDRLREFASNGGVVLVSLMREEIGASNSGEFLSRLLAIEGITVGEAKVDDFALMSAIDYSHPVFAPFADPRFNDFSKIRFWQHRQISLPEAQTPSLPDKFKVVAQYDDQSPLLIQQPIGQGSIWVFTSGWQPKMSNLGLSSKFVPIMMGILAPETRKSQPRAAYEVGEPIVGVDAADVRIEDSEHQPARDDCYVVEQNSLHFAKPGLYWIESASGKEQVAVQVPAAESQVLPLDQNVLEQYSVVLGEVEAEADRQQDARQLKVEELENKQRLWQWLLVLGLCVLALETVVAGRLAHRSKGFAGRPSSISG</sequence>
<dbReference type="OrthoDB" id="228877at2"/>
<feature type="transmembrane region" description="Helical" evidence="1">
    <location>
        <begin position="678"/>
        <end position="701"/>
    </location>
</feature>
<evidence type="ECO:0000259" key="2">
    <source>
        <dbReference type="PROSITE" id="PS50234"/>
    </source>
</evidence>
<name>A0A518GC36_9BACT</name>
<dbReference type="Gene3D" id="3.40.50.410">
    <property type="entry name" value="von Willebrand factor, type A domain"/>
    <property type="match status" value="1"/>
</dbReference>
<dbReference type="KEGG" id="ahel:Q31a_45300"/>
<dbReference type="InterPro" id="IPR011933">
    <property type="entry name" value="Double_TM_dom"/>
</dbReference>
<proteinExistence type="predicted"/>
<dbReference type="PROSITE" id="PS50234">
    <property type="entry name" value="VWFA"/>
    <property type="match status" value="1"/>
</dbReference>
<evidence type="ECO:0000256" key="1">
    <source>
        <dbReference type="SAM" id="Phobius"/>
    </source>
</evidence>
<dbReference type="InterPro" id="IPR036465">
    <property type="entry name" value="vWFA_dom_sf"/>
</dbReference>
<keyword evidence="1" id="KW-0472">Membrane</keyword>
<dbReference type="Pfam" id="PF07584">
    <property type="entry name" value="BatA"/>
    <property type="match status" value="1"/>
</dbReference>
<organism evidence="3 4">
    <name type="scientific">Aureliella helgolandensis</name>
    <dbReference type="NCBI Taxonomy" id="2527968"/>
    <lineage>
        <taxon>Bacteria</taxon>
        <taxon>Pseudomonadati</taxon>
        <taxon>Planctomycetota</taxon>
        <taxon>Planctomycetia</taxon>
        <taxon>Pirellulales</taxon>
        <taxon>Pirellulaceae</taxon>
        <taxon>Aureliella</taxon>
    </lineage>
</organism>
<evidence type="ECO:0000313" key="4">
    <source>
        <dbReference type="Proteomes" id="UP000318017"/>
    </source>
</evidence>